<evidence type="ECO:0000259" key="3">
    <source>
        <dbReference type="Pfam" id="PF01695"/>
    </source>
</evidence>
<organism evidence="9 10">
    <name type="scientific">Erysipelothrix larvae</name>
    <dbReference type="NCBI Taxonomy" id="1514105"/>
    <lineage>
        <taxon>Bacteria</taxon>
        <taxon>Bacillati</taxon>
        <taxon>Bacillota</taxon>
        <taxon>Erysipelotrichia</taxon>
        <taxon>Erysipelotrichales</taxon>
        <taxon>Erysipelotrichaceae</taxon>
        <taxon>Erysipelothrix</taxon>
    </lineage>
</organism>
<evidence type="ECO:0000313" key="5">
    <source>
        <dbReference type="EMBL" id="AMC92966.1"/>
    </source>
</evidence>
<dbReference type="InterPro" id="IPR027417">
    <property type="entry name" value="P-loop_NTPase"/>
</dbReference>
<dbReference type="KEGG" id="erl:AOC36_03565"/>
<gene>
    <name evidence="4" type="ORF">AOC36_01345</name>
    <name evidence="5" type="ORF">AOC36_02895</name>
    <name evidence="6" type="ORF">AOC36_03565</name>
    <name evidence="7" type="ORF">AOC36_06670</name>
    <name evidence="8" type="ORF">AOC36_08395</name>
    <name evidence="9" type="ORF">AOC36_09340</name>
</gene>
<dbReference type="KEGG" id="erl:AOC36_08395"/>
<keyword evidence="1" id="KW-0547">Nucleotide-binding</keyword>
<dbReference type="STRING" id="1514105.AOC36_01345"/>
<evidence type="ECO:0000313" key="8">
    <source>
        <dbReference type="EMBL" id="AMC94004.1"/>
    </source>
</evidence>
<dbReference type="KEGG" id="erl:AOC36_01345"/>
<sequence length="248" mass="29036">METIEQLSKELKLSFIKTHYEAAIQEAKHKGLDFQEFLNELLYCERNNRRDNGIKQRIRAARFPQNKTLEDFTTVKFNSELKRKFKELETLNFIENKENIILMSNPGMGKTHYATALGIKACLENKKVLFISVPNLIIELKEAMSKNQITQYKKKFEKFDLVILDELGYVSFDKEGSEILFNLISNRITVGSMIITTNLMFDRWEEIFKDPILTTALVDRLTYKSHLLNMSGESYRVEETIAWLKSKE</sequence>
<dbReference type="Pfam" id="PF01695">
    <property type="entry name" value="IstB_IS21"/>
    <property type="match status" value="1"/>
</dbReference>
<dbReference type="PANTHER" id="PTHR30050:SF4">
    <property type="entry name" value="ATP-BINDING PROTEIN RV3427C IN INSERTION SEQUENCE-RELATED"/>
    <property type="match status" value="1"/>
</dbReference>
<dbReference type="SUPFAM" id="SSF52540">
    <property type="entry name" value="P-loop containing nucleoside triphosphate hydrolases"/>
    <property type="match status" value="1"/>
</dbReference>
<dbReference type="RefSeq" id="WP_067630339.1">
    <property type="nucleotide sequence ID" value="NZ_CP013213.1"/>
</dbReference>
<evidence type="ECO:0000256" key="1">
    <source>
        <dbReference type="ARBA" id="ARBA00022741"/>
    </source>
</evidence>
<dbReference type="InterPro" id="IPR002611">
    <property type="entry name" value="IstB_ATP-bd"/>
</dbReference>
<name>A0A120JTW8_9FIRM</name>
<dbReference type="OrthoDB" id="9776217at2"/>
<reference evidence="9 10" key="1">
    <citation type="submission" date="2015-10" db="EMBL/GenBank/DDBJ databases">
        <title>Erysipelothrix larvae sp. LV19 isolated from the larval gut of the rhinoceros beetle, Trypoxylus dichotomus.</title>
        <authorList>
            <person name="Lim S."/>
            <person name="Kim B.-C."/>
        </authorList>
    </citation>
    <scope>NUCLEOTIDE SEQUENCE [LARGE SCALE GENOMIC DNA]</scope>
    <source>
        <strain evidence="9 10">LV19</strain>
    </source>
</reference>
<dbReference type="PIRSF" id="PIRSF003073">
    <property type="entry name" value="DNAC_TnpB_IstB"/>
    <property type="match status" value="1"/>
</dbReference>
<feature type="domain" description="IstB-like ATP-binding" evidence="3">
    <location>
        <begin position="8"/>
        <end position="239"/>
    </location>
</feature>
<dbReference type="EMBL" id="CP013213">
    <property type="protein sequence ID" value="AMC92683.1"/>
    <property type="molecule type" value="Genomic_DNA"/>
</dbReference>
<dbReference type="EMBL" id="CP013213">
    <property type="protein sequence ID" value="AMC92966.1"/>
    <property type="molecule type" value="Genomic_DNA"/>
</dbReference>
<dbReference type="Gene3D" id="3.40.50.300">
    <property type="entry name" value="P-loop containing nucleotide triphosphate hydrolases"/>
    <property type="match status" value="1"/>
</dbReference>
<accession>A0A120JTW8</accession>
<proteinExistence type="predicted"/>
<dbReference type="KEGG" id="erl:AOC36_09340"/>
<keyword evidence="2 9" id="KW-0067">ATP-binding</keyword>
<dbReference type="NCBIfam" id="NF038214">
    <property type="entry name" value="IS21_help_AAA"/>
    <property type="match status" value="1"/>
</dbReference>
<dbReference type="EMBL" id="CP013213">
    <property type="protein sequence ID" value="AMC93677.1"/>
    <property type="molecule type" value="Genomic_DNA"/>
</dbReference>
<evidence type="ECO:0000313" key="6">
    <source>
        <dbReference type="EMBL" id="AMC93086.1"/>
    </source>
</evidence>
<dbReference type="Proteomes" id="UP000063781">
    <property type="component" value="Chromosome"/>
</dbReference>
<dbReference type="EMBL" id="CP013213">
    <property type="protein sequence ID" value="AMC93086.1"/>
    <property type="molecule type" value="Genomic_DNA"/>
</dbReference>
<dbReference type="GO" id="GO:0005524">
    <property type="term" value="F:ATP binding"/>
    <property type="evidence" value="ECO:0007669"/>
    <property type="project" value="UniProtKB-KW"/>
</dbReference>
<dbReference type="InterPro" id="IPR047661">
    <property type="entry name" value="IstB"/>
</dbReference>
<dbReference type="KEGG" id="erl:AOC36_02895"/>
<dbReference type="PANTHER" id="PTHR30050">
    <property type="entry name" value="CHROMOSOMAL REPLICATION INITIATOR PROTEIN DNAA"/>
    <property type="match status" value="1"/>
</dbReference>
<evidence type="ECO:0000313" key="9">
    <source>
        <dbReference type="EMBL" id="AMC94186.1"/>
    </source>
</evidence>
<evidence type="ECO:0000313" key="10">
    <source>
        <dbReference type="Proteomes" id="UP000063781"/>
    </source>
</evidence>
<dbReference type="KEGG" id="erl:AOC36_06670"/>
<dbReference type="GO" id="GO:0006260">
    <property type="term" value="P:DNA replication"/>
    <property type="evidence" value="ECO:0007669"/>
    <property type="project" value="TreeGrafter"/>
</dbReference>
<evidence type="ECO:0000313" key="7">
    <source>
        <dbReference type="EMBL" id="AMC93677.1"/>
    </source>
</evidence>
<evidence type="ECO:0000256" key="2">
    <source>
        <dbReference type="ARBA" id="ARBA00022840"/>
    </source>
</evidence>
<dbReference type="AlphaFoldDB" id="A0A120JTW8"/>
<evidence type="ECO:0000313" key="4">
    <source>
        <dbReference type="EMBL" id="AMC92683.1"/>
    </source>
</evidence>
<dbReference type="EMBL" id="CP013213">
    <property type="protein sequence ID" value="AMC94004.1"/>
    <property type="molecule type" value="Genomic_DNA"/>
</dbReference>
<keyword evidence="10" id="KW-1185">Reference proteome</keyword>
<dbReference type="EMBL" id="CP013213">
    <property type="protein sequence ID" value="AMC94186.1"/>
    <property type="molecule type" value="Genomic_DNA"/>
</dbReference>
<protein>
    <submittedName>
        <fullName evidence="9">ATP-binding protein</fullName>
    </submittedName>
</protein>
<dbReference type="InterPro" id="IPR028350">
    <property type="entry name" value="DNAC/IstB-like"/>
</dbReference>